<accession>E0UH31</accession>
<sequence length="96" mass="10493">MKNKVMASSRQEQYFNLIDQLLRCPNGQEPEVLDANAELIDQGLVQALVQVGTMMAHESNPDGAKFLFHVARQLAQQLGLYPESATSSQAQSATSS</sequence>
<protein>
    <submittedName>
        <fullName evidence="1">Uncharacterized protein</fullName>
    </submittedName>
</protein>
<dbReference type="AlphaFoldDB" id="E0UH31"/>
<dbReference type="HOGENOM" id="CLU_2451774_0_0_3"/>
<dbReference type="STRING" id="497965.Cyan7822_3693"/>
<keyword evidence="2" id="KW-1185">Reference proteome</keyword>
<reference evidence="2" key="1">
    <citation type="journal article" date="2011" name="MBio">
        <title>Novel metabolic attributes of the genus Cyanothece, comprising a group of unicellular nitrogen-fixing Cyanobacteria.</title>
        <authorList>
            <person name="Bandyopadhyay A."/>
            <person name="Elvitigala T."/>
            <person name="Welsh E."/>
            <person name="Stockel J."/>
            <person name="Liberton M."/>
            <person name="Min H."/>
            <person name="Sherman L.A."/>
            <person name="Pakrasi H.B."/>
        </authorList>
    </citation>
    <scope>NUCLEOTIDE SEQUENCE [LARGE SCALE GENOMIC DNA]</scope>
    <source>
        <strain evidence="2">PCC 7822</strain>
    </source>
</reference>
<evidence type="ECO:0000313" key="1">
    <source>
        <dbReference type="EMBL" id="ADN15630.1"/>
    </source>
</evidence>
<organism evidence="1 2">
    <name type="scientific">Gloeothece verrucosa (strain PCC 7822)</name>
    <name type="common">Cyanothece sp. (strain PCC 7822)</name>
    <dbReference type="NCBI Taxonomy" id="497965"/>
    <lineage>
        <taxon>Bacteria</taxon>
        <taxon>Bacillati</taxon>
        <taxon>Cyanobacteriota</taxon>
        <taxon>Cyanophyceae</taxon>
        <taxon>Oscillatoriophycideae</taxon>
        <taxon>Chroococcales</taxon>
        <taxon>Aphanothecaceae</taxon>
        <taxon>Gloeothece</taxon>
        <taxon>Gloeothece verrucosa</taxon>
    </lineage>
</organism>
<dbReference type="Proteomes" id="UP000008206">
    <property type="component" value="Chromosome"/>
</dbReference>
<evidence type="ECO:0000313" key="2">
    <source>
        <dbReference type="Proteomes" id="UP000008206"/>
    </source>
</evidence>
<proteinExistence type="predicted"/>
<name>E0UH31_GLOV7</name>
<dbReference type="KEGG" id="cyj:Cyan7822_3693"/>
<gene>
    <name evidence="1" type="ordered locus">Cyan7822_3693</name>
</gene>
<dbReference type="EMBL" id="CP002198">
    <property type="protein sequence ID" value="ADN15630.1"/>
    <property type="molecule type" value="Genomic_DNA"/>
</dbReference>
<dbReference type="eggNOG" id="COG0457">
    <property type="taxonomic scope" value="Bacteria"/>
</dbReference>